<dbReference type="Gene3D" id="3.30.70.1350">
    <property type="entry name" value="Cation efflux protein, cytoplasmic domain"/>
    <property type="match status" value="1"/>
</dbReference>
<dbReference type="InterPro" id="IPR036837">
    <property type="entry name" value="Cation_efflux_CTD_sf"/>
</dbReference>
<accession>A0ABQ8EX94</accession>
<feature type="transmembrane region" description="Helical" evidence="7">
    <location>
        <begin position="125"/>
        <end position="148"/>
    </location>
</feature>
<feature type="compositionally biased region" description="Polar residues" evidence="6">
    <location>
        <begin position="37"/>
        <end position="46"/>
    </location>
</feature>
<dbReference type="NCBIfam" id="TIGR01297">
    <property type="entry name" value="CDF"/>
    <property type="match status" value="1"/>
</dbReference>
<dbReference type="InterPro" id="IPR050291">
    <property type="entry name" value="CDF_Transporter"/>
</dbReference>
<feature type="transmembrane region" description="Helical" evidence="7">
    <location>
        <begin position="154"/>
        <end position="172"/>
    </location>
</feature>
<feature type="transmembrane region" description="Helical" evidence="7">
    <location>
        <begin position="264"/>
        <end position="280"/>
    </location>
</feature>
<dbReference type="SUPFAM" id="SSF160240">
    <property type="entry name" value="Cation efflux protein cytoplasmic domain-like"/>
    <property type="match status" value="1"/>
</dbReference>
<evidence type="ECO:0000256" key="7">
    <source>
        <dbReference type="SAM" id="Phobius"/>
    </source>
</evidence>
<gene>
    <name evidence="10" type="ORF">BASA50_000381</name>
</gene>
<evidence type="ECO:0000313" key="10">
    <source>
        <dbReference type="EMBL" id="KAH6586669.1"/>
    </source>
</evidence>
<dbReference type="InterPro" id="IPR002524">
    <property type="entry name" value="Cation_efflux"/>
</dbReference>
<comment type="subcellular location">
    <subcellularLocation>
        <location evidence="1">Membrane</location>
        <topology evidence="1">Multi-pass membrane protein</topology>
    </subcellularLocation>
</comment>
<keyword evidence="4 7" id="KW-1133">Transmembrane helix</keyword>
<evidence type="ECO:0000256" key="5">
    <source>
        <dbReference type="ARBA" id="ARBA00023136"/>
    </source>
</evidence>
<dbReference type="PANTHER" id="PTHR43840">
    <property type="entry name" value="MITOCHONDRIAL METAL TRANSPORTER 1-RELATED"/>
    <property type="match status" value="1"/>
</dbReference>
<evidence type="ECO:0008006" key="12">
    <source>
        <dbReference type="Google" id="ProtNLM"/>
    </source>
</evidence>
<dbReference type="InterPro" id="IPR058533">
    <property type="entry name" value="Cation_efflux_TM"/>
</dbReference>
<evidence type="ECO:0000256" key="4">
    <source>
        <dbReference type="ARBA" id="ARBA00022989"/>
    </source>
</evidence>
<feature type="domain" description="Cation efflux protein transmembrane" evidence="8">
    <location>
        <begin position="124"/>
        <end position="310"/>
    </location>
</feature>
<keyword evidence="3 7" id="KW-0812">Transmembrane</keyword>
<keyword evidence="2" id="KW-0813">Transport</keyword>
<feature type="domain" description="Cation efflux protein cytoplasmic" evidence="9">
    <location>
        <begin position="322"/>
        <end position="392"/>
    </location>
</feature>
<sequence>MDRTTTATSTATLKLVGSTAVLRKDTPTSESDLIGESSANASSSLEQGVDALDSSNDDPLSLRQAIVSPAVLSQLCLQGSSGKKLAAFYKNQNNLIEGLLKPPGHRDENEEAQLFKLKLAINGSFAINILLFFLQLVGALTSGSISLLATTADAFMDIASNGVLVFASRVAASGHNLNYPTGKARYETAGIIVFATLMATLSLQLIIESIRSLTGSDHSVKLGVLSISFIGVALVLKLCLYLFCATLSKHPSARILAQDHRNDLILNVTGILFGLLGEYIEWYIDPIGGIIIALLILRSWASAAEEHIQLIVGKTADASFLNRVTYLAMTHDSRVMQVDTCRAYHSGSKFVVEVDIVLSAEMLLCEAHDVGEALQVKLETLEEVERAFVHLDYETSHRVGEIRLILVLGQVG</sequence>
<evidence type="ECO:0000259" key="9">
    <source>
        <dbReference type="Pfam" id="PF16916"/>
    </source>
</evidence>
<keyword evidence="11" id="KW-1185">Reference proteome</keyword>
<dbReference type="InterPro" id="IPR027470">
    <property type="entry name" value="Cation_efflux_CTD"/>
</dbReference>
<dbReference type="EMBL" id="JAFCIX010000572">
    <property type="protein sequence ID" value="KAH6586669.1"/>
    <property type="molecule type" value="Genomic_DNA"/>
</dbReference>
<dbReference type="Proteomes" id="UP001648503">
    <property type="component" value="Unassembled WGS sequence"/>
</dbReference>
<protein>
    <recommendedName>
        <fullName evidence="12">Cation efflux protein cytoplasmic domain-containing protein</fullName>
    </recommendedName>
</protein>
<evidence type="ECO:0000256" key="2">
    <source>
        <dbReference type="ARBA" id="ARBA00022448"/>
    </source>
</evidence>
<dbReference type="Pfam" id="PF16916">
    <property type="entry name" value="ZT_dimer"/>
    <property type="match status" value="1"/>
</dbReference>
<organism evidence="10 11">
    <name type="scientific">Batrachochytrium salamandrivorans</name>
    <dbReference type="NCBI Taxonomy" id="1357716"/>
    <lineage>
        <taxon>Eukaryota</taxon>
        <taxon>Fungi</taxon>
        <taxon>Fungi incertae sedis</taxon>
        <taxon>Chytridiomycota</taxon>
        <taxon>Chytridiomycota incertae sedis</taxon>
        <taxon>Chytridiomycetes</taxon>
        <taxon>Rhizophydiales</taxon>
        <taxon>Rhizophydiales incertae sedis</taxon>
        <taxon>Batrachochytrium</taxon>
    </lineage>
</organism>
<evidence type="ECO:0000256" key="6">
    <source>
        <dbReference type="SAM" id="MobiDB-lite"/>
    </source>
</evidence>
<evidence type="ECO:0000256" key="3">
    <source>
        <dbReference type="ARBA" id="ARBA00022692"/>
    </source>
</evidence>
<feature type="region of interest" description="Disordered" evidence="6">
    <location>
        <begin position="26"/>
        <end position="56"/>
    </location>
</feature>
<dbReference type="Pfam" id="PF01545">
    <property type="entry name" value="Cation_efflux"/>
    <property type="match status" value="1"/>
</dbReference>
<dbReference type="SUPFAM" id="SSF161111">
    <property type="entry name" value="Cation efflux protein transmembrane domain-like"/>
    <property type="match status" value="1"/>
</dbReference>
<evidence type="ECO:0000259" key="8">
    <source>
        <dbReference type="Pfam" id="PF01545"/>
    </source>
</evidence>
<feature type="transmembrane region" description="Helical" evidence="7">
    <location>
        <begin position="184"/>
        <end position="207"/>
    </location>
</feature>
<reference evidence="10 11" key="1">
    <citation type="submission" date="2021-02" db="EMBL/GenBank/DDBJ databases">
        <title>Variation within the Batrachochytrium salamandrivorans European outbreak.</title>
        <authorList>
            <person name="Kelly M."/>
            <person name="Pasmans F."/>
            <person name="Shea T.P."/>
            <person name="Munoz J.F."/>
            <person name="Carranza S."/>
            <person name="Cuomo C.A."/>
            <person name="Martel A."/>
        </authorList>
    </citation>
    <scope>NUCLEOTIDE SEQUENCE [LARGE SCALE GENOMIC DNA]</scope>
    <source>
        <strain evidence="10 11">AMFP18/2</strain>
    </source>
</reference>
<comment type="caution">
    <text evidence="10">The sequence shown here is derived from an EMBL/GenBank/DDBJ whole genome shotgun (WGS) entry which is preliminary data.</text>
</comment>
<proteinExistence type="predicted"/>
<name>A0ABQ8EX94_9FUNG</name>
<evidence type="ECO:0000313" key="11">
    <source>
        <dbReference type="Proteomes" id="UP001648503"/>
    </source>
</evidence>
<evidence type="ECO:0000256" key="1">
    <source>
        <dbReference type="ARBA" id="ARBA00004141"/>
    </source>
</evidence>
<feature type="transmembrane region" description="Helical" evidence="7">
    <location>
        <begin position="222"/>
        <end position="243"/>
    </location>
</feature>
<dbReference type="InterPro" id="IPR027469">
    <property type="entry name" value="Cation_efflux_TMD_sf"/>
</dbReference>
<keyword evidence="5 7" id="KW-0472">Membrane</keyword>
<dbReference type="Gene3D" id="1.20.1510.10">
    <property type="entry name" value="Cation efflux protein transmembrane domain"/>
    <property type="match status" value="1"/>
</dbReference>
<dbReference type="PANTHER" id="PTHR43840:SF13">
    <property type="entry name" value="CATION EFFLUX PROTEIN CYTOPLASMIC DOMAIN-CONTAINING PROTEIN"/>
    <property type="match status" value="1"/>
</dbReference>